<dbReference type="EMBL" id="JBHRVV010000001">
    <property type="protein sequence ID" value="MFC3460442.1"/>
    <property type="molecule type" value="Genomic_DNA"/>
</dbReference>
<dbReference type="InterPro" id="IPR036938">
    <property type="entry name" value="PAP2/HPO_sf"/>
</dbReference>
<dbReference type="Pfam" id="PF01569">
    <property type="entry name" value="PAP2"/>
    <property type="match status" value="1"/>
</dbReference>
<dbReference type="InterPro" id="IPR033879">
    <property type="entry name" value="UPP_Pase"/>
</dbReference>
<dbReference type="SMART" id="SM00014">
    <property type="entry name" value="acidPPc"/>
    <property type="match status" value="1"/>
</dbReference>
<evidence type="ECO:0000313" key="3">
    <source>
        <dbReference type="EMBL" id="MFC3460442.1"/>
    </source>
</evidence>
<keyword evidence="1" id="KW-0812">Transmembrane</keyword>
<gene>
    <name evidence="3" type="ORF">ACFOPH_19605</name>
</gene>
<dbReference type="PANTHER" id="PTHR14969:SF13">
    <property type="entry name" value="AT30094P"/>
    <property type="match status" value="1"/>
</dbReference>
<feature type="transmembrane region" description="Helical" evidence="1">
    <location>
        <begin position="58"/>
        <end position="79"/>
    </location>
</feature>
<dbReference type="SUPFAM" id="SSF48317">
    <property type="entry name" value="Acid phosphatase/Vanadium-dependent haloperoxidase"/>
    <property type="match status" value="1"/>
</dbReference>
<feature type="transmembrane region" description="Helical" evidence="1">
    <location>
        <begin position="99"/>
        <end position="119"/>
    </location>
</feature>
<feature type="domain" description="Phosphatidic acid phosphatase type 2/haloperoxidase" evidence="2">
    <location>
        <begin position="56"/>
        <end position="168"/>
    </location>
</feature>
<dbReference type="RefSeq" id="WP_379737004.1">
    <property type="nucleotide sequence ID" value="NZ_JBHRVV010000001.1"/>
</dbReference>
<proteinExistence type="predicted"/>
<evidence type="ECO:0000256" key="1">
    <source>
        <dbReference type="SAM" id="Phobius"/>
    </source>
</evidence>
<protein>
    <submittedName>
        <fullName evidence="3">Phosphatase PAP2 family protein</fullName>
    </submittedName>
</protein>
<organism evidence="3 4">
    <name type="scientific">Massilia haematophila</name>
    <dbReference type="NCBI Taxonomy" id="457923"/>
    <lineage>
        <taxon>Bacteria</taxon>
        <taxon>Pseudomonadati</taxon>
        <taxon>Pseudomonadota</taxon>
        <taxon>Betaproteobacteria</taxon>
        <taxon>Burkholderiales</taxon>
        <taxon>Oxalobacteraceae</taxon>
        <taxon>Telluria group</taxon>
        <taxon>Massilia</taxon>
    </lineage>
</organism>
<dbReference type="CDD" id="cd03385">
    <property type="entry name" value="PAP2_BcrC_like"/>
    <property type="match status" value="1"/>
</dbReference>
<evidence type="ECO:0000259" key="2">
    <source>
        <dbReference type="SMART" id="SM00014"/>
    </source>
</evidence>
<comment type="caution">
    <text evidence="3">The sequence shown here is derived from an EMBL/GenBank/DDBJ whole genome shotgun (WGS) entry which is preliminary data.</text>
</comment>
<accession>A0ABV7PRC8</accession>
<dbReference type="Gene3D" id="1.20.144.10">
    <property type="entry name" value="Phosphatidic acid phosphatase type 2/haloperoxidase"/>
    <property type="match status" value="1"/>
</dbReference>
<dbReference type="Proteomes" id="UP001595665">
    <property type="component" value="Unassembled WGS sequence"/>
</dbReference>
<name>A0ABV7PRC8_9BURK</name>
<feature type="transmembrane region" description="Helical" evidence="1">
    <location>
        <begin position="24"/>
        <end position="46"/>
    </location>
</feature>
<keyword evidence="1" id="KW-0472">Membrane</keyword>
<dbReference type="InterPro" id="IPR000326">
    <property type="entry name" value="PAP2/HPO"/>
</dbReference>
<keyword evidence="1" id="KW-1133">Transmembrane helix</keyword>
<evidence type="ECO:0000313" key="4">
    <source>
        <dbReference type="Proteomes" id="UP001595665"/>
    </source>
</evidence>
<feature type="transmembrane region" description="Helical" evidence="1">
    <location>
        <begin position="149"/>
        <end position="167"/>
    </location>
</feature>
<keyword evidence="4" id="KW-1185">Reference proteome</keyword>
<sequence>MFDQLNQYLFAIFNSSPGLDGWRLHGAIFAAEWLIMIVPLGLVLMWMNGDTAQREAAVRTFLAAVIALTINKLIGLAWTHPRPFVAEIGHTFMYHAPDSSFPSDHGTSMFSVALGLLLGPLREARRFGAALLLLALPVAWARVFLGVHWPLDMVGALVVSTFAAVLINTRPGQALAATLVPLMQTVYRRVLAAPIAKGWLRP</sequence>
<reference evidence="4" key="1">
    <citation type="journal article" date="2019" name="Int. J. Syst. Evol. Microbiol.">
        <title>The Global Catalogue of Microorganisms (GCM) 10K type strain sequencing project: providing services to taxonomists for standard genome sequencing and annotation.</title>
        <authorList>
            <consortium name="The Broad Institute Genomics Platform"/>
            <consortium name="The Broad Institute Genome Sequencing Center for Infectious Disease"/>
            <person name="Wu L."/>
            <person name="Ma J."/>
        </authorList>
    </citation>
    <scope>NUCLEOTIDE SEQUENCE [LARGE SCALE GENOMIC DNA]</scope>
    <source>
        <strain evidence="4">CCM 7480</strain>
    </source>
</reference>
<feature type="transmembrane region" description="Helical" evidence="1">
    <location>
        <begin position="126"/>
        <end position="143"/>
    </location>
</feature>
<dbReference type="PANTHER" id="PTHR14969">
    <property type="entry name" value="SPHINGOSINE-1-PHOSPHATE PHOSPHOHYDROLASE"/>
    <property type="match status" value="1"/>
</dbReference>